<dbReference type="InterPro" id="IPR001763">
    <property type="entry name" value="Rhodanese-like_dom"/>
</dbReference>
<dbReference type="HOGENOM" id="CLU_053163_2_0_0"/>
<name>D5EJ25_CORAD</name>
<evidence type="ECO:0000259" key="1">
    <source>
        <dbReference type="PROSITE" id="PS50206"/>
    </source>
</evidence>
<dbReference type="eggNOG" id="COG0451">
    <property type="taxonomic scope" value="Bacteria"/>
</dbReference>
<keyword evidence="3" id="KW-1185">Reference proteome</keyword>
<dbReference type="RefSeq" id="WP_013043146.1">
    <property type="nucleotide sequence ID" value="NC_014008.1"/>
</dbReference>
<dbReference type="InterPro" id="IPR001509">
    <property type="entry name" value="Epimerase_deHydtase"/>
</dbReference>
<evidence type="ECO:0000313" key="3">
    <source>
        <dbReference type="Proteomes" id="UP000000925"/>
    </source>
</evidence>
<dbReference type="InterPro" id="IPR050177">
    <property type="entry name" value="Lipid_A_modif_metabolic_enz"/>
</dbReference>
<dbReference type="PROSITE" id="PS50206">
    <property type="entry name" value="RHODANESE_3"/>
    <property type="match status" value="1"/>
</dbReference>
<sequence>MKRIVVTGGSGKAGRATVQELIEHGYEVTNADWKEPATPLCPFVQTDLTDLGQTIDVLKGADAVVHLAAIPAPGLLPDSETYRINSQSTYNVFNAAVTLGLQRVVWASSETCLGLPFVKESPIYAPLDEAQPAFPESVYSLTKILGEESARQFHRWSGIPFIALRFTNIMEPQDYAAFESWQNDPTVRRWNLWGYVDARDVGQSCRRGLECSFNGADHFIIAAADTCMRMDNAKLLKAEFPDVELKPGTTANESLLSIAKAQEVLGYQPQYSWRDLL</sequence>
<accession>D5EJ25</accession>
<dbReference type="EMBL" id="CP001998">
    <property type="protein sequence ID" value="ADE54424.1"/>
    <property type="molecule type" value="Genomic_DNA"/>
</dbReference>
<dbReference type="AlphaFoldDB" id="D5EJ25"/>
<dbReference type="PANTHER" id="PTHR43245">
    <property type="entry name" value="BIFUNCTIONAL POLYMYXIN RESISTANCE PROTEIN ARNA"/>
    <property type="match status" value="1"/>
</dbReference>
<dbReference type="KEGG" id="caa:Caka_1405"/>
<feature type="domain" description="Rhodanese" evidence="1">
    <location>
        <begin position="2"/>
        <end position="42"/>
    </location>
</feature>
<dbReference type="OrthoDB" id="9801056at2"/>
<organism evidence="2 3">
    <name type="scientific">Coraliomargarita akajimensis (strain DSM 45221 / IAM 15411 / JCM 23193 / KCTC 12865 / 04OKA010-24)</name>
    <dbReference type="NCBI Taxonomy" id="583355"/>
    <lineage>
        <taxon>Bacteria</taxon>
        <taxon>Pseudomonadati</taxon>
        <taxon>Verrucomicrobiota</taxon>
        <taxon>Opitutia</taxon>
        <taxon>Puniceicoccales</taxon>
        <taxon>Coraliomargaritaceae</taxon>
        <taxon>Coraliomargarita</taxon>
    </lineage>
</organism>
<dbReference type="InterPro" id="IPR036291">
    <property type="entry name" value="NAD(P)-bd_dom_sf"/>
</dbReference>
<reference evidence="2 3" key="1">
    <citation type="journal article" date="2010" name="Stand. Genomic Sci.">
        <title>Complete genome sequence of Coraliomargarita akajimensis type strain (04OKA010-24).</title>
        <authorList>
            <person name="Mavromatis K."/>
            <person name="Abt B."/>
            <person name="Brambilla E."/>
            <person name="Lapidus A."/>
            <person name="Copeland A."/>
            <person name="Deshpande S."/>
            <person name="Nolan M."/>
            <person name="Lucas S."/>
            <person name="Tice H."/>
            <person name="Cheng J.F."/>
            <person name="Han C."/>
            <person name="Detter J.C."/>
            <person name="Woyke T."/>
            <person name="Goodwin L."/>
            <person name="Pitluck S."/>
            <person name="Held B."/>
            <person name="Brettin T."/>
            <person name="Tapia R."/>
            <person name="Ivanova N."/>
            <person name="Mikhailova N."/>
            <person name="Pati A."/>
            <person name="Liolios K."/>
            <person name="Chen A."/>
            <person name="Palaniappan K."/>
            <person name="Land M."/>
            <person name="Hauser L."/>
            <person name="Chang Y.J."/>
            <person name="Jeffries C.D."/>
            <person name="Rohde M."/>
            <person name="Goker M."/>
            <person name="Bristow J."/>
            <person name="Eisen J.A."/>
            <person name="Markowitz V."/>
            <person name="Hugenholtz P."/>
            <person name="Klenk H.P."/>
            <person name="Kyrpides N.C."/>
        </authorList>
    </citation>
    <scope>NUCLEOTIDE SEQUENCE [LARGE SCALE GENOMIC DNA]</scope>
    <source>
        <strain evidence="3">DSM 45221 / IAM 15411 / JCM 23193 / KCTC 12865</strain>
    </source>
</reference>
<evidence type="ECO:0000313" key="2">
    <source>
        <dbReference type="EMBL" id="ADE54424.1"/>
    </source>
</evidence>
<dbReference type="STRING" id="583355.Caka_1405"/>
<dbReference type="SUPFAM" id="SSF51735">
    <property type="entry name" value="NAD(P)-binding Rossmann-fold domains"/>
    <property type="match status" value="1"/>
</dbReference>
<proteinExistence type="predicted"/>
<dbReference type="Pfam" id="PF01370">
    <property type="entry name" value="Epimerase"/>
    <property type="match status" value="1"/>
</dbReference>
<dbReference type="Gene3D" id="3.40.50.720">
    <property type="entry name" value="NAD(P)-binding Rossmann-like Domain"/>
    <property type="match status" value="1"/>
</dbReference>
<dbReference type="PANTHER" id="PTHR43245:SF55">
    <property type="entry name" value="NAD(P)-BINDING DOMAIN-CONTAINING PROTEIN"/>
    <property type="match status" value="1"/>
</dbReference>
<gene>
    <name evidence="2" type="ordered locus">Caka_1405</name>
</gene>
<protein>
    <submittedName>
        <fullName evidence="2">NAD-dependent epimerase/dehydratase</fullName>
    </submittedName>
</protein>
<dbReference type="Proteomes" id="UP000000925">
    <property type="component" value="Chromosome"/>
</dbReference>